<dbReference type="Proteomes" id="UP000479710">
    <property type="component" value="Unassembled WGS sequence"/>
</dbReference>
<dbReference type="AlphaFoldDB" id="A0A6G1FAH1"/>
<proteinExistence type="predicted"/>
<evidence type="ECO:0000313" key="1">
    <source>
        <dbReference type="EMBL" id="KAF0933928.1"/>
    </source>
</evidence>
<dbReference type="EMBL" id="SPHZ02000001">
    <property type="protein sequence ID" value="KAF0933928.1"/>
    <property type="molecule type" value="Genomic_DNA"/>
</dbReference>
<comment type="caution">
    <text evidence="1">The sequence shown here is derived from an EMBL/GenBank/DDBJ whole genome shotgun (WGS) entry which is preliminary data.</text>
</comment>
<sequence length="72" mass="7772">MASTMRTNETHCGNVVWAPGQEWEGPGLAATLPLVVPFCPTVTLFVPCLACRLRDSAPGLSEIMSHSRILYA</sequence>
<gene>
    <name evidence="1" type="ORF">E2562_020842</name>
</gene>
<keyword evidence="2" id="KW-1185">Reference proteome</keyword>
<reference evidence="1 2" key="1">
    <citation type="submission" date="2019-11" db="EMBL/GenBank/DDBJ databases">
        <title>Whole genome sequence of Oryza granulata.</title>
        <authorList>
            <person name="Li W."/>
        </authorList>
    </citation>
    <scope>NUCLEOTIDE SEQUENCE [LARGE SCALE GENOMIC DNA]</scope>
    <source>
        <strain evidence="2">cv. Menghai</strain>
        <tissue evidence="1">Leaf</tissue>
    </source>
</reference>
<protein>
    <submittedName>
        <fullName evidence="1">Uncharacterized protein</fullName>
    </submittedName>
</protein>
<organism evidence="1 2">
    <name type="scientific">Oryza meyeriana var. granulata</name>
    <dbReference type="NCBI Taxonomy" id="110450"/>
    <lineage>
        <taxon>Eukaryota</taxon>
        <taxon>Viridiplantae</taxon>
        <taxon>Streptophyta</taxon>
        <taxon>Embryophyta</taxon>
        <taxon>Tracheophyta</taxon>
        <taxon>Spermatophyta</taxon>
        <taxon>Magnoliopsida</taxon>
        <taxon>Liliopsida</taxon>
        <taxon>Poales</taxon>
        <taxon>Poaceae</taxon>
        <taxon>BOP clade</taxon>
        <taxon>Oryzoideae</taxon>
        <taxon>Oryzeae</taxon>
        <taxon>Oryzinae</taxon>
        <taxon>Oryza</taxon>
        <taxon>Oryza meyeriana</taxon>
    </lineage>
</organism>
<name>A0A6G1FAH1_9ORYZ</name>
<accession>A0A6G1FAH1</accession>
<evidence type="ECO:0000313" key="2">
    <source>
        <dbReference type="Proteomes" id="UP000479710"/>
    </source>
</evidence>